<dbReference type="CDD" id="cd00082">
    <property type="entry name" value="HisKA"/>
    <property type="match status" value="1"/>
</dbReference>
<proteinExistence type="predicted"/>
<dbReference type="Pfam" id="PF00512">
    <property type="entry name" value="HisKA"/>
    <property type="match status" value="1"/>
</dbReference>
<dbReference type="RefSeq" id="WP_289607693.1">
    <property type="nucleotide sequence ID" value="NZ_JAUDCG010000022.1"/>
</dbReference>
<keyword evidence="6 10" id="KW-0418">Kinase</keyword>
<gene>
    <name evidence="10" type="ORF">QUV96_06200</name>
</gene>
<evidence type="ECO:0000259" key="9">
    <source>
        <dbReference type="PROSITE" id="PS50109"/>
    </source>
</evidence>
<feature type="domain" description="Histidine kinase" evidence="9">
    <location>
        <begin position="118"/>
        <end position="329"/>
    </location>
</feature>
<dbReference type="PANTHER" id="PTHR45453:SF1">
    <property type="entry name" value="PHOSPHATE REGULON SENSOR PROTEIN PHOR"/>
    <property type="match status" value="1"/>
</dbReference>
<keyword evidence="8" id="KW-0812">Transmembrane</keyword>
<keyword evidence="7" id="KW-0902">Two-component regulatory system</keyword>
<reference evidence="10" key="1">
    <citation type="submission" date="2023-06" db="EMBL/GenBank/DDBJ databases">
        <title>Identification and characterization of horizontal gene transfer across gut microbiota members of farm animals based on homology search.</title>
        <authorList>
            <person name="Schwarzerova J."/>
            <person name="Nykrynova M."/>
            <person name="Jureckova K."/>
            <person name="Cejkova D."/>
            <person name="Rychlik I."/>
        </authorList>
    </citation>
    <scope>NUCLEOTIDE SEQUENCE</scope>
    <source>
        <strain evidence="10">ET39</strain>
    </source>
</reference>
<dbReference type="InterPro" id="IPR036097">
    <property type="entry name" value="HisK_dim/P_sf"/>
</dbReference>
<dbReference type="InterPro" id="IPR004358">
    <property type="entry name" value="Sig_transdc_His_kin-like_C"/>
</dbReference>
<evidence type="ECO:0000256" key="1">
    <source>
        <dbReference type="ARBA" id="ARBA00000085"/>
    </source>
</evidence>
<keyword evidence="4" id="KW-0597">Phosphoprotein</keyword>
<protein>
    <recommendedName>
        <fullName evidence="3">histidine kinase</fullName>
        <ecNumber evidence="3">2.7.13.3</ecNumber>
    </recommendedName>
</protein>
<evidence type="ECO:0000256" key="6">
    <source>
        <dbReference type="ARBA" id="ARBA00022777"/>
    </source>
</evidence>
<comment type="subcellular location">
    <subcellularLocation>
        <location evidence="2">Membrane</location>
    </subcellularLocation>
</comment>
<dbReference type="Gene3D" id="1.10.287.130">
    <property type="match status" value="1"/>
</dbReference>
<organism evidence="10 11">
    <name type="scientific">Amedibacillus dolichus</name>
    <dbReference type="NCBI Taxonomy" id="31971"/>
    <lineage>
        <taxon>Bacteria</taxon>
        <taxon>Bacillati</taxon>
        <taxon>Bacillota</taxon>
        <taxon>Erysipelotrichia</taxon>
        <taxon>Erysipelotrichales</taxon>
        <taxon>Erysipelotrichaceae</taxon>
        <taxon>Amedibacillus</taxon>
    </lineage>
</organism>
<dbReference type="InterPro" id="IPR003661">
    <property type="entry name" value="HisK_dim/P_dom"/>
</dbReference>
<dbReference type="InterPro" id="IPR005467">
    <property type="entry name" value="His_kinase_dom"/>
</dbReference>
<dbReference type="SUPFAM" id="SSF47384">
    <property type="entry name" value="Homodimeric domain of signal transducing histidine kinase"/>
    <property type="match status" value="1"/>
</dbReference>
<accession>A0ABT7UCV3</accession>
<feature type="transmembrane region" description="Helical" evidence="8">
    <location>
        <begin position="34"/>
        <end position="53"/>
    </location>
</feature>
<name>A0ABT7UCV3_9FIRM</name>
<evidence type="ECO:0000256" key="8">
    <source>
        <dbReference type="SAM" id="Phobius"/>
    </source>
</evidence>
<dbReference type="SUPFAM" id="SSF55874">
    <property type="entry name" value="ATPase domain of HSP90 chaperone/DNA topoisomerase II/histidine kinase"/>
    <property type="match status" value="1"/>
</dbReference>
<dbReference type="Pfam" id="PF02518">
    <property type="entry name" value="HATPase_c"/>
    <property type="match status" value="1"/>
</dbReference>
<dbReference type="GO" id="GO:0016301">
    <property type="term" value="F:kinase activity"/>
    <property type="evidence" value="ECO:0007669"/>
    <property type="project" value="UniProtKB-KW"/>
</dbReference>
<dbReference type="PRINTS" id="PR00344">
    <property type="entry name" value="BCTRLSENSOR"/>
</dbReference>
<dbReference type="PROSITE" id="PS50109">
    <property type="entry name" value="HIS_KIN"/>
    <property type="match status" value="1"/>
</dbReference>
<dbReference type="InterPro" id="IPR003594">
    <property type="entry name" value="HATPase_dom"/>
</dbReference>
<keyword evidence="8" id="KW-0472">Membrane</keyword>
<keyword evidence="11" id="KW-1185">Reference proteome</keyword>
<dbReference type="InterPro" id="IPR050351">
    <property type="entry name" value="BphY/WalK/GraS-like"/>
</dbReference>
<evidence type="ECO:0000313" key="10">
    <source>
        <dbReference type="EMBL" id="MDM8157230.1"/>
    </source>
</evidence>
<dbReference type="Gene3D" id="3.30.565.10">
    <property type="entry name" value="Histidine kinase-like ATPase, C-terminal domain"/>
    <property type="match status" value="1"/>
</dbReference>
<evidence type="ECO:0000256" key="7">
    <source>
        <dbReference type="ARBA" id="ARBA00023012"/>
    </source>
</evidence>
<dbReference type="EMBL" id="JAUDCG010000022">
    <property type="protein sequence ID" value="MDM8157230.1"/>
    <property type="molecule type" value="Genomic_DNA"/>
</dbReference>
<comment type="caution">
    <text evidence="10">The sequence shown here is derived from an EMBL/GenBank/DDBJ whole genome shotgun (WGS) entry which is preliminary data.</text>
</comment>
<dbReference type="Proteomes" id="UP001529340">
    <property type="component" value="Unassembled WGS sequence"/>
</dbReference>
<dbReference type="SMART" id="SM00388">
    <property type="entry name" value="HisKA"/>
    <property type="match status" value="1"/>
</dbReference>
<keyword evidence="8" id="KW-1133">Transmembrane helix</keyword>
<dbReference type="InterPro" id="IPR036890">
    <property type="entry name" value="HATPase_C_sf"/>
</dbReference>
<evidence type="ECO:0000256" key="5">
    <source>
        <dbReference type="ARBA" id="ARBA00022679"/>
    </source>
</evidence>
<dbReference type="PANTHER" id="PTHR45453">
    <property type="entry name" value="PHOSPHATE REGULON SENSOR PROTEIN PHOR"/>
    <property type="match status" value="1"/>
</dbReference>
<keyword evidence="5" id="KW-0808">Transferase</keyword>
<comment type="catalytic activity">
    <reaction evidence="1">
        <text>ATP + protein L-histidine = ADP + protein N-phospho-L-histidine.</text>
        <dbReference type="EC" id="2.7.13.3"/>
    </reaction>
</comment>
<dbReference type="CDD" id="cd00075">
    <property type="entry name" value="HATPase"/>
    <property type="match status" value="1"/>
</dbReference>
<reference evidence="10" key="2">
    <citation type="submission" date="2023-06" db="EMBL/GenBank/DDBJ databases">
        <authorList>
            <person name="Zeman M."/>
            <person name="Kubasova T."/>
            <person name="Jahodarova E."/>
            <person name="Nykrynova M."/>
            <person name="Rychlik I."/>
        </authorList>
    </citation>
    <scope>NUCLEOTIDE SEQUENCE</scope>
    <source>
        <strain evidence="10">ET39</strain>
    </source>
</reference>
<feature type="transmembrane region" description="Helical" evidence="8">
    <location>
        <begin position="7"/>
        <end position="28"/>
    </location>
</feature>
<dbReference type="EC" id="2.7.13.3" evidence="3"/>
<sequence>MNRKHLVRWALIAMGIGVLGALLCQWLAPDQLIGFLIVSLFWNLLFAGVLLWIDRSIRTLSDQLMRVYSSRMSIDIREQQEGALSILKNDIYKLVRTFYEQRERSARDRLFLADTLNDISHQLKTPLTSMQMMGELLAQPLPDEKRQEFSGILLRQLERLQWLVTSLLKLSRLDACAITFQKQRIDVHSWILEALEPIQELLREKALQVHIDAGDCQIETDPRWSKEALLNILKNAAEHTPPKGTITIAARQTPLFLSLSVTDSGEGMDLEDQAHVFERFYRGKNAASDSVGIGMAMAKAILNAQQAEIQVHSTPGKGTCFTILFPSVSSTTA</sequence>
<dbReference type="SMART" id="SM00387">
    <property type="entry name" value="HATPase_c"/>
    <property type="match status" value="1"/>
</dbReference>
<evidence type="ECO:0000313" key="11">
    <source>
        <dbReference type="Proteomes" id="UP001529340"/>
    </source>
</evidence>
<evidence type="ECO:0000256" key="2">
    <source>
        <dbReference type="ARBA" id="ARBA00004370"/>
    </source>
</evidence>
<evidence type="ECO:0000256" key="3">
    <source>
        <dbReference type="ARBA" id="ARBA00012438"/>
    </source>
</evidence>
<evidence type="ECO:0000256" key="4">
    <source>
        <dbReference type="ARBA" id="ARBA00022553"/>
    </source>
</evidence>